<evidence type="ECO:0000256" key="1">
    <source>
        <dbReference type="SAM" id="MobiDB-lite"/>
    </source>
</evidence>
<dbReference type="AlphaFoldDB" id="A0A8K0JFX1"/>
<comment type="caution">
    <text evidence="2">The sequence shown here is derived from an EMBL/GenBank/DDBJ whole genome shotgun (WGS) entry which is preliminary data.</text>
</comment>
<organism evidence="2 3">
    <name type="scientific">Filobasidium floriforme</name>
    <dbReference type="NCBI Taxonomy" id="5210"/>
    <lineage>
        <taxon>Eukaryota</taxon>
        <taxon>Fungi</taxon>
        <taxon>Dikarya</taxon>
        <taxon>Basidiomycota</taxon>
        <taxon>Agaricomycotina</taxon>
        <taxon>Tremellomycetes</taxon>
        <taxon>Filobasidiales</taxon>
        <taxon>Filobasidiaceae</taxon>
        <taxon>Filobasidium</taxon>
    </lineage>
</organism>
<protein>
    <submittedName>
        <fullName evidence="2">Uncharacterized protein</fullName>
    </submittedName>
</protein>
<feature type="region of interest" description="Disordered" evidence="1">
    <location>
        <begin position="167"/>
        <end position="186"/>
    </location>
</feature>
<dbReference type="Proteomes" id="UP000812966">
    <property type="component" value="Unassembled WGS sequence"/>
</dbReference>
<accession>A0A8K0JFX1</accession>
<sequence>MSTVPQYTYQTGKKHLRDVLSQPKFEVRANENKPYRPVHWVTVKSKRLPHTEWKAIPQPFAHDEDNQPYTNYTWMTIEKLVKIFGLNFPPWIADNLTRDDKEFAKAEFEKLVEAADIGDLVLQAMTRHAESTGSSVDRVRSVITAVWLLDPSRVDSMVAETIQYAKNSVPTAEHNPSAPSSESQGL</sequence>
<gene>
    <name evidence="2" type="ORF">FFLO_05962</name>
</gene>
<evidence type="ECO:0000313" key="3">
    <source>
        <dbReference type="Proteomes" id="UP000812966"/>
    </source>
</evidence>
<dbReference type="EMBL" id="JABELV010000169">
    <property type="protein sequence ID" value="KAG7528736.1"/>
    <property type="molecule type" value="Genomic_DNA"/>
</dbReference>
<feature type="compositionally biased region" description="Polar residues" evidence="1">
    <location>
        <begin position="177"/>
        <end position="186"/>
    </location>
</feature>
<reference evidence="2" key="1">
    <citation type="submission" date="2020-04" db="EMBL/GenBank/DDBJ databases">
        <title>Analysis of mating type loci in Filobasidium floriforme.</title>
        <authorList>
            <person name="Nowrousian M."/>
        </authorList>
    </citation>
    <scope>NUCLEOTIDE SEQUENCE</scope>
    <source>
        <strain evidence="2">CBS 6242</strain>
    </source>
</reference>
<evidence type="ECO:0000313" key="2">
    <source>
        <dbReference type="EMBL" id="KAG7528736.1"/>
    </source>
</evidence>
<keyword evidence="3" id="KW-1185">Reference proteome</keyword>
<proteinExistence type="predicted"/>
<name>A0A8K0JFX1_9TREE</name>